<comment type="caution">
    <text evidence="1">The sequence shown here is derived from an EMBL/GenBank/DDBJ whole genome shotgun (WGS) entry which is preliminary data.</text>
</comment>
<geneLocation type="mitochondrion" evidence="1"/>
<sequence>MPNLYPLYLNLEFQLNRMETWHIITTSRKYYRYTQTPGSWYRGGSRPIDYLIHFYLCPLVRKNEIKRESYLICCFPLYVARGGVREVDQ</sequence>
<organism evidence="1">
    <name type="scientific">Picea glauca</name>
    <name type="common">White spruce</name>
    <name type="synonym">Pinus glauca</name>
    <dbReference type="NCBI Taxonomy" id="3330"/>
    <lineage>
        <taxon>Eukaryota</taxon>
        <taxon>Viridiplantae</taxon>
        <taxon>Streptophyta</taxon>
        <taxon>Embryophyta</taxon>
        <taxon>Tracheophyta</taxon>
        <taxon>Spermatophyta</taxon>
        <taxon>Pinopsida</taxon>
        <taxon>Pinidae</taxon>
        <taxon>Conifers I</taxon>
        <taxon>Pinales</taxon>
        <taxon>Pinaceae</taxon>
        <taxon>Picea</taxon>
    </lineage>
</organism>
<reference evidence="1" key="1">
    <citation type="journal article" date="2015" name="Genome Biol. Evol.">
        <title>Organellar Genomes of White Spruce (Picea glauca): Assembly and Annotation.</title>
        <authorList>
            <person name="Jackman S.D."/>
            <person name="Warren R.L."/>
            <person name="Gibb E.A."/>
            <person name="Vandervalk B.P."/>
            <person name="Mohamadi H."/>
            <person name="Chu J."/>
            <person name="Raymond A."/>
            <person name="Pleasance S."/>
            <person name="Coope R."/>
            <person name="Wildung M.R."/>
            <person name="Ritland C.E."/>
            <person name="Bousquet J."/>
            <person name="Jones S.J."/>
            <person name="Bohlmann J."/>
            <person name="Birol I."/>
        </authorList>
    </citation>
    <scope>NUCLEOTIDE SEQUENCE [LARGE SCALE GENOMIC DNA]</scope>
    <source>
        <tissue evidence="1">Flushing bud</tissue>
    </source>
</reference>
<gene>
    <name evidence="1" type="ORF">ABT39_MTgene2973</name>
</gene>
<keyword evidence="1" id="KW-0496">Mitochondrion</keyword>
<protein>
    <submittedName>
        <fullName evidence="1">Uncharacterized protein</fullName>
    </submittedName>
</protein>
<name>A0A124GNS3_PICGL</name>
<dbReference type="EMBL" id="LKAM01000002">
    <property type="protein sequence ID" value="KUM49746.1"/>
    <property type="molecule type" value="Genomic_DNA"/>
</dbReference>
<evidence type="ECO:0000313" key="1">
    <source>
        <dbReference type="EMBL" id="KUM49746.1"/>
    </source>
</evidence>
<proteinExistence type="predicted"/>
<dbReference type="AlphaFoldDB" id="A0A124GNS3"/>
<accession>A0A124GNS3</accession>